<organism evidence="2 3">
    <name type="scientific">Streptomyces johnsoniae</name>
    <dbReference type="NCBI Taxonomy" id="3075532"/>
    <lineage>
        <taxon>Bacteria</taxon>
        <taxon>Bacillati</taxon>
        <taxon>Actinomycetota</taxon>
        <taxon>Actinomycetes</taxon>
        <taxon>Kitasatosporales</taxon>
        <taxon>Streptomycetaceae</taxon>
        <taxon>Streptomyces</taxon>
    </lineage>
</organism>
<evidence type="ECO:0000256" key="1">
    <source>
        <dbReference type="SAM" id="MobiDB-lite"/>
    </source>
</evidence>
<dbReference type="RefSeq" id="WP_311620427.1">
    <property type="nucleotide sequence ID" value="NZ_JAVREV010000018.1"/>
</dbReference>
<evidence type="ECO:0000313" key="2">
    <source>
        <dbReference type="EMBL" id="MDT0446270.1"/>
    </source>
</evidence>
<accession>A0ABU2SDV7</accession>
<feature type="compositionally biased region" description="Basic residues" evidence="1">
    <location>
        <begin position="1"/>
        <end position="10"/>
    </location>
</feature>
<sequence>MAWFRRRRGQAPRAGGADQPPAARAGERPHGRWLGARELPPVAVPSETDRIIDRNVAPALLDAGRIVQIRARYEDLLSHRTDAPVHVGVGGRAAILLCLSTAQRPDLRGLDEQLTAEGAVLYVQAHRLDPYGMLRLVLALAPGLVFRTPLTLAHGDVQEFLTAAYAEEAVELHVSHQNRQRLPAFVCTASGLRGRVDTALDTLGDLHHPAGPVEQAVRVARLEAMFPGALDGVEVGSAVPLRVGHRGEDTVLVTAPAQPENRST</sequence>
<gene>
    <name evidence="2" type="ORF">RM779_27285</name>
</gene>
<evidence type="ECO:0000313" key="3">
    <source>
        <dbReference type="Proteomes" id="UP001183615"/>
    </source>
</evidence>
<feature type="region of interest" description="Disordered" evidence="1">
    <location>
        <begin position="1"/>
        <end position="38"/>
    </location>
</feature>
<comment type="caution">
    <text evidence="2">The sequence shown here is derived from an EMBL/GenBank/DDBJ whole genome shotgun (WGS) entry which is preliminary data.</text>
</comment>
<keyword evidence="3" id="KW-1185">Reference proteome</keyword>
<proteinExistence type="predicted"/>
<feature type="compositionally biased region" description="Low complexity" evidence="1">
    <location>
        <begin position="11"/>
        <end position="24"/>
    </location>
</feature>
<protein>
    <submittedName>
        <fullName evidence="2">Uncharacterized protein</fullName>
    </submittedName>
</protein>
<reference evidence="3" key="1">
    <citation type="submission" date="2023-07" db="EMBL/GenBank/DDBJ databases">
        <title>30 novel species of actinomycetes from the DSMZ collection.</title>
        <authorList>
            <person name="Nouioui I."/>
        </authorList>
    </citation>
    <scope>NUCLEOTIDE SEQUENCE [LARGE SCALE GENOMIC DNA]</scope>
    <source>
        <strain evidence="3">DSM 41886</strain>
    </source>
</reference>
<dbReference type="EMBL" id="JAVREV010000018">
    <property type="protein sequence ID" value="MDT0446270.1"/>
    <property type="molecule type" value="Genomic_DNA"/>
</dbReference>
<name>A0ABU2SDV7_9ACTN</name>
<dbReference type="Proteomes" id="UP001183615">
    <property type="component" value="Unassembled WGS sequence"/>
</dbReference>